<dbReference type="InterPro" id="IPR019542">
    <property type="entry name" value="Enhancer_polycomb-like_N"/>
</dbReference>
<evidence type="ECO:0000256" key="3">
    <source>
        <dbReference type="ARBA" id="ARBA00023015"/>
    </source>
</evidence>
<dbReference type="PANTHER" id="PTHR14898">
    <property type="entry name" value="ENHANCER OF POLYCOMB"/>
    <property type="match status" value="1"/>
</dbReference>
<evidence type="ECO:0000313" key="9">
    <source>
        <dbReference type="EMBL" id="KZV37359.1"/>
    </source>
</evidence>
<protein>
    <recommendedName>
        <fullName evidence="6">Enhancer of polycomb-like protein</fullName>
    </recommendedName>
</protein>
<feature type="domain" description="Enhancer of polycomb-like N-terminal" evidence="8">
    <location>
        <begin position="527"/>
        <end position="620"/>
    </location>
</feature>
<proteinExistence type="inferred from homology"/>
<dbReference type="Pfam" id="PF10513">
    <property type="entry name" value="EPL1"/>
    <property type="match status" value="1"/>
</dbReference>
<keyword evidence="5 6" id="KW-0539">Nucleus</keyword>
<dbReference type="OrthoDB" id="435275at2759"/>
<dbReference type="GO" id="GO:0035267">
    <property type="term" value="C:NuA4 histone acetyltransferase complex"/>
    <property type="evidence" value="ECO:0007669"/>
    <property type="project" value="InterPro"/>
</dbReference>
<evidence type="ECO:0000256" key="7">
    <source>
        <dbReference type="SAM" id="MobiDB-lite"/>
    </source>
</evidence>
<evidence type="ECO:0000256" key="2">
    <source>
        <dbReference type="ARBA" id="ARBA00008035"/>
    </source>
</evidence>
<organism evidence="9 10">
    <name type="scientific">Dorcoceras hygrometricum</name>
    <dbReference type="NCBI Taxonomy" id="472368"/>
    <lineage>
        <taxon>Eukaryota</taxon>
        <taxon>Viridiplantae</taxon>
        <taxon>Streptophyta</taxon>
        <taxon>Embryophyta</taxon>
        <taxon>Tracheophyta</taxon>
        <taxon>Spermatophyta</taxon>
        <taxon>Magnoliopsida</taxon>
        <taxon>eudicotyledons</taxon>
        <taxon>Gunneridae</taxon>
        <taxon>Pentapetalae</taxon>
        <taxon>asterids</taxon>
        <taxon>lamiids</taxon>
        <taxon>Lamiales</taxon>
        <taxon>Gesneriaceae</taxon>
        <taxon>Didymocarpoideae</taxon>
        <taxon>Trichosporeae</taxon>
        <taxon>Loxocarpinae</taxon>
        <taxon>Dorcoceras</taxon>
    </lineage>
</organism>
<evidence type="ECO:0000313" key="10">
    <source>
        <dbReference type="Proteomes" id="UP000250235"/>
    </source>
</evidence>
<sequence length="788" mass="89567">MPSVGMRRSTRVLGARVLRSGRRLWTEPPHEDGKFIRVARENEWIGILDDSMDGGDAGEPCKDSWHGNNNGSAMVIVEEHKLEVDTEKEVGDVKNMDKMWGIVYVRKRKREALETSGSCEDKRFGKKFFRRKWKKIYRAAAPLEIGVDFSDDTATHQKLSIVAVKPSYDSSHWISCFLCSVLYFMRRIDIRLRLLSEFVHWKPLSDSYSSHGILFLQGSVPVKSPGFCIISGSRSLIPMLSVDFSAVPFCFMYLHSSMQLRSARVAYVFFVVPLGANENFGEVTSQISLRIESCNSGPVVSRIGGLRWRDLSQATGGLPKLALRSMQYRSGRHVQKRSSLGRKRGRPPSAFRAKKSHGSLASNLLSFRQNAPHSTSATPSRILRSFTKTNPSKYIKELQSAVGMDESRTSTYSKELKTAMGLIPQNAGASFCSANLLVIETDKCYREEGAIITLELSASKQWVLFVTKDGMKRYSLTAQSVMRPSCSNRFTHATLWPGDGGWKLEFPNKRDWLIFKELYKECSERNVQEPTASVIPVPGVQVVSSPDQNSYIPYVRPDSYITVKDDELARAMMKMTANYDMDSDDENWLNEFHDTLSAEGEIHELITPEQFELVVDALEKGFHCNGDDHSDEKAAYDFCMHLERKEFIEAIHKYWIKKRRQKRSALVRIFQLYKPRRSQVLPRSILRKKRSFKRQASQAVRGKQRTFLQEMVAERDTSEHKNNLLKLQEARAIADRSELSAVLKRRRAQILMENADLTTYKAIMALRIAEAAEIADTPGAVASFFLVP</sequence>
<reference evidence="9 10" key="1">
    <citation type="journal article" date="2015" name="Proc. Natl. Acad. Sci. U.S.A.">
        <title>The resurrection genome of Boea hygrometrica: A blueprint for survival of dehydration.</title>
        <authorList>
            <person name="Xiao L."/>
            <person name="Yang G."/>
            <person name="Zhang L."/>
            <person name="Yang X."/>
            <person name="Zhao S."/>
            <person name="Ji Z."/>
            <person name="Zhou Q."/>
            <person name="Hu M."/>
            <person name="Wang Y."/>
            <person name="Chen M."/>
            <person name="Xu Y."/>
            <person name="Jin H."/>
            <person name="Xiao X."/>
            <person name="Hu G."/>
            <person name="Bao F."/>
            <person name="Hu Y."/>
            <person name="Wan P."/>
            <person name="Li L."/>
            <person name="Deng X."/>
            <person name="Kuang T."/>
            <person name="Xiang C."/>
            <person name="Zhu J.K."/>
            <person name="Oliver M.J."/>
            <person name="He Y."/>
        </authorList>
    </citation>
    <scope>NUCLEOTIDE SEQUENCE [LARGE SCALE GENOMIC DNA]</scope>
    <source>
        <strain evidence="10">cv. XS01</strain>
    </source>
</reference>
<name>A0A2Z7BSH2_9LAMI</name>
<gene>
    <name evidence="9" type="ORF">F511_01227</name>
</gene>
<evidence type="ECO:0000256" key="5">
    <source>
        <dbReference type="ARBA" id="ARBA00023242"/>
    </source>
</evidence>
<dbReference type="Proteomes" id="UP000250235">
    <property type="component" value="Unassembled WGS sequence"/>
</dbReference>
<keyword evidence="3 6" id="KW-0805">Transcription regulation</keyword>
<dbReference type="AlphaFoldDB" id="A0A2Z7BSH2"/>
<accession>A0A2Z7BSH2</accession>
<evidence type="ECO:0000256" key="6">
    <source>
        <dbReference type="RuleBase" id="RU361124"/>
    </source>
</evidence>
<feature type="region of interest" description="Disordered" evidence="7">
    <location>
        <begin position="331"/>
        <end position="357"/>
    </location>
</feature>
<dbReference type="EMBL" id="KV003144">
    <property type="protein sequence ID" value="KZV37359.1"/>
    <property type="molecule type" value="Genomic_DNA"/>
</dbReference>
<comment type="subcellular location">
    <subcellularLocation>
        <location evidence="1 6">Nucleus</location>
    </subcellularLocation>
</comment>
<keyword evidence="10" id="KW-1185">Reference proteome</keyword>
<keyword evidence="4 6" id="KW-0804">Transcription</keyword>
<dbReference type="InterPro" id="IPR024943">
    <property type="entry name" value="Enhancer_polycomb"/>
</dbReference>
<dbReference type="GO" id="GO:0005634">
    <property type="term" value="C:nucleus"/>
    <property type="evidence" value="ECO:0007669"/>
    <property type="project" value="UniProtKB-SubCell"/>
</dbReference>
<evidence type="ECO:0000259" key="8">
    <source>
        <dbReference type="Pfam" id="PF10513"/>
    </source>
</evidence>
<comment type="similarity">
    <text evidence="2 6">Belongs to the enhancer of polycomb family.</text>
</comment>
<evidence type="ECO:0000256" key="1">
    <source>
        <dbReference type="ARBA" id="ARBA00004123"/>
    </source>
</evidence>
<dbReference type="GO" id="GO:0006357">
    <property type="term" value="P:regulation of transcription by RNA polymerase II"/>
    <property type="evidence" value="ECO:0007669"/>
    <property type="project" value="InterPro"/>
</dbReference>
<evidence type="ECO:0000256" key="4">
    <source>
        <dbReference type="ARBA" id="ARBA00023163"/>
    </source>
</evidence>